<dbReference type="RefSeq" id="WP_246068091.1">
    <property type="nucleotide sequence ID" value="NZ_JBHTGQ010000002.1"/>
</dbReference>
<comment type="similarity">
    <text evidence="1">Belongs to the UPF0735 family.</text>
</comment>
<dbReference type="InterPro" id="IPR045865">
    <property type="entry name" value="ACT-like_dom_sf"/>
</dbReference>
<evidence type="ECO:0000256" key="1">
    <source>
        <dbReference type="HAMAP-Rule" id="MF_00707"/>
    </source>
</evidence>
<protein>
    <recommendedName>
        <fullName evidence="1">UPF0735 ACT domain-containing protein ACFQWB_00485</fullName>
    </recommendedName>
</protein>
<comment type="caution">
    <text evidence="3">The sequence shown here is derived from an EMBL/GenBank/DDBJ whole genome shotgun (WGS) entry which is preliminary data.</text>
</comment>
<dbReference type="NCBIfam" id="NF003361">
    <property type="entry name" value="PRK04435.1"/>
    <property type="match status" value="1"/>
</dbReference>
<gene>
    <name evidence="3" type="ORF">ACFQWB_00485</name>
</gene>
<dbReference type="InterPro" id="IPR008310">
    <property type="entry name" value="UPF0735_ACT_dom-cont"/>
</dbReference>
<dbReference type="PROSITE" id="PS51671">
    <property type="entry name" value="ACT"/>
    <property type="match status" value="1"/>
</dbReference>
<evidence type="ECO:0000313" key="3">
    <source>
        <dbReference type="EMBL" id="MFC7748421.1"/>
    </source>
</evidence>
<evidence type="ECO:0000259" key="2">
    <source>
        <dbReference type="PROSITE" id="PS51671"/>
    </source>
</evidence>
<accession>A0ABW2UZB5</accession>
<dbReference type="EMBL" id="JBHTGQ010000002">
    <property type="protein sequence ID" value="MFC7748421.1"/>
    <property type="molecule type" value="Genomic_DNA"/>
</dbReference>
<dbReference type="Proteomes" id="UP001596528">
    <property type="component" value="Unassembled WGS sequence"/>
</dbReference>
<keyword evidence="4" id="KW-1185">Reference proteome</keyword>
<name>A0ABW2UZB5_9BACL</name>
<feature type="domain" description="ACT" evidence="2">
    <location>
        <begin position="86"/>
        <end position="161"/>
    </location>
</feature>
<dbReference type="PIRSF" id="PIRSF025624">
    <property type="entry name" value="ACT_PheB"/>
    <property type="match status" value="1"/>
</dbReference>
<evidence type="ECO:0000313" key="4">
    <source>
        <dbReference type="Proteomes" id="UP001596528"/>
    </source>
</evidence>
<reference evidence="4" key="1">
    <citation type="journal article" date="2019" name="Int. J. Syst. Evol. Microbiol.">
        <title>The Global Catalogue of Microorganisms (GCM) 10K type strain sequencing project: providing services to taxonomists for standard genome sequencing and annotation.</title>
        <authorList>
            <consortium name="The Broad Institute Genomics Platform"/>
            <consortium name="The Broad Institute Genome Sequencing Center for Infectious Disease"/>
            <person name="Wu L."/>
            <person name="Ma J."/>
        </authorList>
    </citation>
    <scope>NUCLEOTIDE SEQUENCE [LARGE SCALE GENOMIC DNA]</scope>
    <source>
        <strain evidence="4">JCM 18657</strain>
    </source>
</reference>
<dbReference type="CDD" id="cd04888">
    <property type="entry name" value="ACT_PheB-BS"/>
    <property type="match status" value="1"/>
</dbReference>
<dbReference type="Gene3D" id="3.30.70.260">
    <property type="match status" value="1"/>
</dbReference>
<sequence length="162" mass="17951">MPEERKWQDAGAPEGPNGLERYFVVREDLLPEAVLKAIRAKELLDSGAAKTINEAVEQVDMSRSAYYKYKDGIYPLTRLERERIATISLDLEHRSGILSRVLALIAAMDGNVLTIHQSIPLQGYANVVISVEMSGIQQPMQPFMDAIRSVDGVRKAIVIGQG</sequence>
<dbReference type="InterPro" id="IPR002912">
    <property type="entry name" value="ACT_dom"/>
</dbReference>
<dbReference type="Pfam" id="PF13291">
    <property type="entry name" value="ACT_4"/>
    <property type="match status" value="1"/>
</dbReference>
<dbReference type="HAMAP" id="MF_00707">
    <property type="entry name" value="UPF0735"/>
    <property type="match status" value="1"/>
</dbReference>
<dbReference type="SUPFAM" id="SSF55021">
    <property type="entry name" value="ACT-like"/>
    <property type="match status" value="1"/>
</dbReference>
<organism evidence="3 4">
    <name type="scientific">Paenibacillus thermoaerophilus</name>
    <dbReference type="NCBI Taxonomy" id="1215385"/>
    <lineage>
        <taxon>Bacteria</taxon>
        <taxon>Bacillati</taxon>
        <taxon>Bacillota</taxon>
        <taxon>Bacilli</taxon>
        <taxon>Bacillales</taxon>
        <taxon>Paenibacillaceae</taxon>
        <taxon>Paenibacillus</taxon>
    </lineage>
</organism>
<proteinExistence type="inferred from homology"/>